<dbReference type="OrthoDB" id="2302143at2"/>
<dbReference type="EMBL" id="CP017697">
    <property type="protein sequence ID" value="ATO44190.1"/>
    <property type="molecule type" value="Genomic_DNA"/>
</dbReference>
<gene>
    <name evidence="1" type="ORF">LC20004_09895</name>
</gene>
<sequence>MPAANHDYTFPIKITKGPQRFLIQFLTIPQLTASGEIYAEAEYYAYRVLADHLLTLKNDPAKIQALTGTTANEPVDDHSFLSNILVPRNLDPHKMQAQFVIPRDSPEHAHSEINKITKLINEEPHE</sequence>
<name>A0A2D1KPX8_9LACO</name>
<accession>A0A2D1KPX8</accession>
<evidence type="ECO:0000313" key="1">
    <source>
        <dbReference type="EMBL" id="ATO44190.1"/>
    </source>
</evidence>
<dbReference type="AlphaFoldDB" id="A0A2D1KPX8"/>
<dbReference type="RefSeq" id="WP_010014130.1">
    <property type="nucleotide sequence ID" value="NZ_AEOS01000254.1"/>
</dbReference>
<protein>
    <submittedName>
        <fullName evidence="1">Uncharacterized protein</fullName>
    </submittedName>
</protein>
<proteinExistence type="predicted"/>
<dbReference type="Proteomes" id="UP000223559">
    <property type="component" value="Chromosome"/>
</dbReference>
<organism evidence="1 2">
    <name type="scientific">Loigolactobacillus coryniformis subsp. torquens DSM 20004 = KCTC 3535</name>
    <dbReference type="NCBI Taxonomy" id="1423822"/>
    <lineage>
        <taxon>Bacteria</taxon>
        <taxon>Bacillati</taxon>
        <taxon>Bacillota</taxon>
        <taxon>Bacilli</taxon>
        <taxon>Lactobacillales</taxon>
        <taxon>Lactobacillaceae</taxon>
        <taxon>Loigolactobacillus</taxon>
    </lineage>
</organism>
<keyword evidence="2" id="KW-1185">Reference proteome</keyword>
<evidence type="ECO:0000313" key="2">
    <source>
        <dbReference type="Proteomes" id="UP000223559"/>
    </source>
</evidence>
<reference evidence="1 2" key="1">
    <citation type="submission" date="2016-10" db="EMBL/GenBank/DDBJ databases">
        <title>The whole genome sequencing and assembly of L. cotyniformis subsp. torquens DSM 20004 strain.</title>
        <authorList>
            <person name="Park M.-K."/>
            <person name="Lee Y.-J."/>
            <person name="Yi H."/>
            <person name="Bahn Y.-S."/>
            <person name="Kim J.F."/>
            <person name="Lee D.-W."/>
        </authorList>
    </citation>
    <scope>NUCLEOTIDE SEQUENCE [LARGE SCALE GENOMIC DNA]</scope>
    <source>
        <strain evidence="1 2">DSM 20004</strain>
    </source>
</reference>
<dbReference type="KEGG" id="lcy:LC20004_09895"/>